<accession>A0A850QB43</accession>
<gene>
    <name evidence="2" type="ORF">HJ536_19595</name>
</gene>
<evidence type="ECO:0000313" key="2">
    <source>
        <dbReference type="EMBL" id="NVO25562.1"/>
    </source>
</evidence>
<dbReference type="InterPro" id="IPR027843">
    <property type="entry name" value="DUF4440"/>
</dbReference>
<dbReference type="AlphaFoldDB" id="A0A850QB43"/>
<protein>
    <submittedName>
        <fullName evidence="2">Nuclear transport factor 2 family protein</fullName>
    </submittedName>
</protein>
<dbReference type="Pfam" id="PF14534">
    <property type="entry name" value="DUF4440"/>
    <property type="match status" value="1"/>
</dbReference>
<feature type="domain" description="DUF4440" evidence="1">
    <location>
        <begin position="11"/>
        <end position="118"/>
    </location>
</feature>
<organism evidence="2 3">
    <name type="scientific">Donghicola mangrovi</name>
    <dbReference type="NCBI Taxonomy" id="2729614"/>
    <lineage>
        <taxon>Bacteria</taxon>
        <taxon>Pseudomonadati</taxon>
        <taxon>Pseudomonadota</taxon>
        <taxon>Alphaproteobacteria</taxon>
        <taxon>Rhodobacterales</taxon>
        <taxon>Roseobacteraceae</taxon>
        <taxon>Donghicola</taxon>
    </lineage>
</organism>
<dbReference type="SUPFAM" id="SSF54427">
    <property type="entry name" value="NTF2-like"/>
    <property type="match status" value="1"/>
</dbReference>
<comment type="caution">
    <text evidence="2">The sequence shown here is derived from an EMBL/GenBank/DDBJ whole genome shotgun (WGS) entry which is preliminary data.</text>
</comment>
<name>A0A850QB43_9RHOB</name>
<evidence type="ECO:0000259" key="1">
    <source>
        <dbReference type="Pfam" id="PF14534"/>
    </source>
</evidence>
<dbReference type="Gene3D" id="3.10.450.50">
    <property type="match status" value="1"/>
</dbReference>
<reference evidence="2 3" key="1">
    <citation type="submission" date="2020-04" db="EMBL/GenBank/DDBJ databases">
        <title>Donghicola sp., a member of the Rhodobacteraceae family isolated from mangrove forest in Thailand.</title>
        <authorList>
            <person name="Charoenyingcharoen P."/>
            <person name="Yukphan P."/>
        </authorList>
    </citation>
    <scope>NUCLEOTIDE SEQUENCE [LARGE SCALE GENOMIC DNA]</scope>
    <source>
        <strain evidence="2 3">B5-SW-15</strain>
    </source>
</reference>
<dbReference type="RefSeq" id="WP_177159089.1">
    <property type="nucleotide sequence ID" value="NZ_JABCJE010000018.1"/>
</dbReference>
<dbReference type="Proteomes" id="UP000592216">
    <property type="component" value="Unassembled WGS sequence"/>
</dbReference>
<proteinExistence type="predicted"/>
<evidence type="ECO:0000313" key="3">
    <source>
        <dbReference type="Proteomes" id="UP000592216"/>
    </source>
</evidence>
<sequence length="130" mass="13938">MTVSSDGLAAIRRAEETRKAALVSADPAALDAILSENLVHVHSTARVDTKQALIDHVGKMGGFISIVRDAVDVALIGELAIVTGPTVNTVRSRETGEPLALKGFQTTIFRQEQGVWRVLLSQLTPERSHA</sequence>
<dbReference type="InterPro" id="IPR032710">
    <property type="entry name" value="NTF2-like_dom_sf"/>
</dbReference>
<dbReference type="EMBL" id="JABCJE010000018">
    <property type="protein sequence ID" value="NVO25562.1"/>
    <property type="molecule type" value="Genomic_DNA"/>
</dbReference>